<dbReference type="HOGENOM" id="CLU_581432_0_0_1"/>
<protein>
    <submittedName>
        <fullName evidence="3">Uncharacterized protein</fullName>
    </submittedName>
</protein>
<keyword evidence="2" id="KW-1133">Transmembrane helix</keyword>
<keyword evidence="4" id="KW-1185">Reference proteome</keyword>
<organism evidence="3 4">
    <name type="scientific">Edhazardia aedis (strain USNM 41457)</name>
    <name type="common">Microsporidian parasite</name>
    <dbReference type="NCBI Taxonomy" id="1003232"/>
    <lineage>
        <taxon>Eukaryota</taxon>
        <taxon>Fungi</taxon>
        <taxon>Fungi incertae sedis</taxon>
        <taxon>Microsporidia</taxon>
        <taxon>Edhazardia</taxon>
    </lineage>
</organism>
<reference evidence="4" key="2">
    <citation type="submission" date="2015-07" db="EMBL/GenBank/DDBJ databases">
        <title>Contrasting host-pathogen interactions and genome evolution in two generalist and specialist microsporidian pathogens of mosquitoes.</title>
        <authorList>
            <consortium name="The Broad Institute Genomics Platform"/>
            <consortium name="The Broad Institute Genome Sequencing Center for Infectious Disease"/>
            <person name="Cuomo C.A."/>
            <person name="Sanscrainte N.D."/>
            <person name="Goldberg J.M."/>
            <person name="Heiman D."/>
            <person name="Young S."/>
            <person name="Zeng Q."/>
            <person name="Becnel J.J."/>
            <person name="Birren B.W."/>
        </authorList>
    </citation>
    <scope>NUCLEOTIDE SEQUENCE [LARGE SCALE GENOMIC DNA]</scope>
    <source>
        <strain evidence="4">USNM 41457</strain>
    </source>
</reference>
<feature type="transmembrane region" description="Helical" evidence="2">
    <location>
        <begin position="32"/>
        <end position="52"/>
    </location>
</feature>
<dbReference type="AlphaFoldDB" id="J9DL99"/>
<feature type="region of interest" description="Disordered" evidence="1">
    <location>
        <begin position="237"/>
        <end position="257"/>
    </location>
</feature>
<evidence type="ECO:0000313" key="4">
    <source>
        <dbReference type="Proteomes" id="UP000003163"/>
    </source>
</evidence>
<accession>J9DL99</accession>
<evidence type="ECO:0000256" key="2">
    <source>
        <dbReference type="SAM" id="Phobius"/>
    </source>
</evidence>
<evidence type="ECO:0000313" key="3">
    <source>
        <dbReference type="EMBL" id="EJW03370.1"/>
    </source>
</evidence>
<keyword evidence="2" id="KW-0812">Transmembrane</keyword>
<dbReference type="Proteomes" id="UP000003163">
    <property type="component" value="Unassembled WGS sequence"/>
</dbReference>
<gene>
    <name evidence="3" type="ORF">EDEG_02280</name>
</gene>
<dbReference type="InParanoid" id="J9DL99"/>
<reference evidence="3 4" key="1">
    <citation type="submission" date="2011-08" db="EMBL/GenBank/DDBJ databases">
        <authorList>
            <person name="Liu Z.J."/>
            <person name="Shi F.L."/>
            <person name="Lu J.Q."/>
            <person name="Li M."/>
            <person name="Wang Z.L."/>
        </authorList>
    </citation>
    <scope>NUCLEOTIDE SEQUENCE [LARGE SCALE GENOMIC DNA]</scope>
    <source>
        <strain evidence="3 4">USNM 41457</strain>
    </source>
</reference>
<comment type="caution">
    <text evidence="3">The sequence shown here is derived from an EMBL/GenBank/DDBJ whole genome shotgun (WGS) entry which is preliminary data.</text>
</comment>
<sequence>MDKKNKKCNNGICAQNSVESRKNPKMCHKQQLSHVFCYVNILLIIFSFLSLLRTAETENLNFREENTNPLTIQAVVDDQKLAGIEEKLNLEEVHSRFNEVVKMLSDGNNLDPNIRKEAIESIKSISNDIYIKIESLIEVFLKKKLNLTGEKSQSKIYEDSQYNLVKNDNETFDTSILYLEKPTGTHQNDDSIIEKTIDDIFNGINNGKIENIYKEYIIQKDEEFEIVCKTQPTTQTEDHKNILNSKDSSTVENDTNKPDSDYKTAIKAIQEYINIHLKTIEGWFIKEKYDYIINLTLIVQKEIISSLIMSIYICEIDEKICDFKNFKSLKYILLKEMISDFLTRAIRKSGDSVLFEDENYVMRELLDKEFLLKIFGKIPDIENKIEDEHVRKRLYSFTRVTLEHIKSTIPLNFKEFNKRFFMNYFKTKSISRIQNAFDELTKLKECHIMFLYNLIKLNKQHEQDQINNKK</sequence>
<keyword evidence="2" id="KW-0472">Membrane</keyword>
<feature type="compositionally biased region" description="Polar residues" evidence="1">
    <location>
        <begin position="242"/>
        <end position="253"/>
    </location>
</feature>
<dbReference type="EMBL" id="AFBI03000039">
    <property type="protein sequence ID" value="EJW03370.1"/>
    <property type="molecule type" value="Genomic_DNA"/>
</dbReference>
<evidence type="ECO:0000256" key="1">
    <source>
        <dbReference type="SAM" id="MobiDB-lite"/>
    </source>
</evidence>
<dbReference type="VEuPathDB" id="MicrosporidiaDB:EDEG_02280"/>
<name>J9DL99_EDHAE</name>
<proteinExistence type="predicted"/>